<dbReference type="AlphaFoldDB" id="A0A0D0A5X5"/>
<gene>
    <name evidence="2" type="ORF">PISMIDRAFT_671810</name>
</gene>
<dbReference type="HOGENOM" id="CLU_2360543_0_0_1"/>
<reference evidence="3" key="2">
    <citation type="submission" date="2015-01" db="EMBL/GenBank/DDBJ databases">
        <title>Evolutionary Origins and Diversification of the Mycorrhizal Mutualists.</title>
        <authorList>
            <consortium name="DOE Joint Genome Institute"/>
            <consortium name="Mycorrhizal Genomics Consortium"/>
            <person name="Kohler A."/>
            <person name="Kuo A."/>
            <person name="Nagy L.G."/>
            <person name="Floudas D."/>
            <person name="Copeland A."/>
            <person name="Barry K.W."/>
            <person name="Cichocki N."/>
            <person name="Veneault-Fourrey C."/>
            <person name="LaButti K."/>
            <person name="Lindquist E.A."/>
            <person name="Lipzen A."/>
            <person name="Lundell T."/>
            <person name="Morin E."/>
            <person name="Murat C."/>
            <person name="Riley R."/>
            <person name="Ohm R."/>
            <person name="Sun H."/>
            <person name="Tunlid A."/>
            <person name="Henrissat B."/>
            <person name="Grigoriev I.V."/>
            <person name="Hibbett D.S."/>
            <person name="Martin F."/>
        </authorList>
    </citation>
    <scope>NUCLEOTIDE SEQUENCE [LARGE SCALE GENOMIC DNA]</scope>
    <source>
        <strain evidence="3">441</strain>
    </source>
</reference>
<sequence>MCKPLHAIEVCSILTSARPYVVGLLFAIDIFGRDRCTNQGQQSHIDIQTSRQEGQEVSGSPPLGKDQVPRVGGTSRHSNSNGLSLLHTCEHETRSR</sequence>
<protein>
    <submittedName>
        <fullName evidence="2">Uncharacterized protein</fullName>
    </submittedName>
</protein>
<accession>A0A0D0A5X5</accession>
<evidence type="ECO:0000313" key="3">
    <source>
        <dbReference type="Proteomes" id="UP000054018"/>
    </source>
</evidence>
<proteinExistence type="predicted"/>
<keyword evidence="3" id="KW-1185">Reference proteome</keyword>
<dbReference type="Proteomes" id="UP000054018">
    <property type="component" value="Unassembled WGS sequence"/>
</dbReference>
<name>A0A0D0A5X5_9AGAM</name>
<feature type="region of interest" description="Disordered" evidence="1">
    <location>
        <begin position="41"/>
        <end position="96"/>
    </location>
</feature>
<reference evidence="2 3" key="1">
    <citation type="submission" date="2014-04" db="EMBL/GenBank/DDBJ databases">
        <authorList>
            <consortium name="DOE Joint Genome Institute"/>
            <person name="Kuo A."/>
            <person name="Kohler A."/>
            <person name="Costa M.D."/>
            <person name="Nagy L.G."/>
            <person name="Floudas D."/>
            <person name="Copeland A."/>
            <person name="Barry K.W."/>
            <person name="Cichocki N."/>
            <person name="Veneault-Fourrey C."/>
            <person name="LaButti K."/>
            <person name="Lindquist E.A."/>
            <person name="Lipzen A."/>
            <person name="Lundell T."/>
            <person name="Morin E."/>
            <person name="Murat C."/>
            <person name="Sun H."/>
            <person name="Tunlid A."/>
            <person name="Henrissat B."/>
            <person name="Grigoriev I.V."/>
            <person name="Hibbett D.S."/>
            <person name="Martin F."/>
            <person name="Nordberg H.P."/>
            <person name="Cantor M.N."/>
            <person name="Hua S.X."/>
        </authorList>
    </citation>
    <scope>NUCLEOTIDE SEQUENCE [LARGE SCALE GENOMIC DNA]</scope>
    <source>
        <strain evidence="2 3">441</strain>
    </source>
</reference>
<feature type="compositionally biased region" description="Polar residues" evidence="1">
    <location>
        <begin position="41"/>
        <end position="58"/>
    </location>
</feature>
<evidence type="ECO:0000256" key="1">
    <source>
        <dbReference type="SAM" id="MobiDB-lite"/>
    </source>
</evidence>
<organism evidence="2 3">
    <name type="scientific">Pisolithus microcarpus 441</name>
    <dbReference type="NCBI Taxonomy" id="765257"/>
    <lineage>
        <taxon>Eukaryota</taxon>
        <taxon>Fungi</taxon>
        <taxon>Dikarya</taxon>
        <taxon>Basidiomycota</taxon>
        <taxon>Agaricomycotina</taxon>
        <taxon>Agaricomycetes</taxon>
        <taxon>Agaricomycetidae</taxon>
        <taxon>Boletales</taxon>
        <taxon>Sclerodermatineae</taxon>
        <taxon>Pisolithaceae</taxon>
        <taxon>Pisolithus</taxon>
    </lineage>
</organism>
<dbReference type="EMBL" id="KN833688">
    <property type="protein sequence ID" value="KIK29852.1"/>
    <property type="molecule type" value="Genomic_DNA"/>
</dbReference>
<evidence type="ECO:0000313" key="2">
    <source>
        <dbReference type="EMBL" id="KIK29852.1"/>
    </source>
</evidence>